<feature type="transmembrane region" description="Helical" evidence="2">
    <location>
        <begin position="178"/>
        <end position="203"/>
    </location>
</feature>
<evidence type="ECO:0000313" key="3">
    <source>
        <dbReference type="EMBL" id="AXS67793.1"/>
    </source>
</evidence>
<keyword evidence="2" id="KW-1133">Transmembrane helix</keyword>
<sequence length="451" mass="49739">MTSSQEMAAHTDRAVKPSPSVADRWTRHRSSLLVVATIAVVAVIARFAFLDHRSEDYVDFYRRWYQFIEDNGGYRALRHQFSNYNVPYLYLLATTVWLKIPSLVAVKLIPVAFDVLLGWYVYRITRLRYPTGRLPLAAALVVVLLPTVVLNSSMWGQCDSGYAALAIGGLYHLMRGRSWTACALFGAAFAFKLQAVFLFPVLLLMVLRRKLPWQCLLAVPGMYLLLDVPALLLGAEPGKLLSVYLDQASLLHGEFIVTAPNAFQYLDSTPQALQTLGIVLTGVSVLGLVGAAVLRRPDLTHLQLVLAGTVSALLVPFLLPNMHERYFYLADVLTVIAAFWLPRKLSFAPLLTQFASLFAYIPFLLLPYRLRDLTGNPDGVGESGFAEPAPEAGWLASAIRNGPSPREVLAKLFEPVISYQLLATAVLIALIGTIAVAAGEFRRPRPDVPGT</sequence>
<dbReference type="EMBL" id="MH540322">
    <property type="protein sequence ID" value="AXS67793.1"/>
    <property type="molecule type" value="Genomic_DNA"/>
</dbReference>
<keyword evidence="2" id="KW-0472">Membrane</keyword>
<feature type="transmembrane region" description="Helical" evidence="2">
    <location>
        <begin position="272"/>
        <end position="294"/>
    </location>
</feature>
<protein>
    <submittedName>
        <fullName evidence="3">ChaW</fullName>
    </submittedName>
</protein>
<keyword evidence="2" id="KW-0812">Transmembrane</keyword>
<evidence type="ECO:0000256" key="2">
    <source>
        <dbReference type="SAM" id="Phobius"/>
    </source>
</evidence>
<reference evidence="3" key="2">
    <citation type="submission" date="2018-06" db="EMBL/GenBank/DDBJ databases">
        <authorList>
            <person name="Zhirakovskaya E."/>
        </authorList>
    </citation>
    <scope>NUCLEOTIDE SEQUENCE</scope>
    <source>
        <strain evidence="3">NA02069</strain>
    </source>
</reference>
<organism evidence="3">
    <name type="scientific">Streptomyces chartreusis</name>
    <dbReference type="NCBI Taxonomy" id="1969"/>
    <lineage>
        <taxon>Bacteria</taxon>
        <taxon>Bacillati</taxon>
        <taxon>Actinomycetota</taxon>
        <taxon>Actinomycetes</taxon>
        <taxon>Kitasatosporales</taxon>
        <taxon>Streptomycetaceae</taxon>
        <taxon>Streptomyces</taxon>
    </lineage>
</organism>
<reference evidence="3" key="1">
    <citation type="journal article" date="2018" name="J. Am. Chem. Soc.">
        <title>Molecular Basis for the Final Oxidative Rearrangement Steps in Chartreusin Biosynthesis.</title>
        <authorList>
            <person name="Wang Y.S."/>
            <person name="Zhang B."/>
            <person name="Zhu J."/>
            <person name="Yang C.L."/>
            <person name="Guo Y."/>
            <person name="Liu C.L."/>
            <person name="Liu F."/>
            <person name="Huang H."/>
            <person name="Zhao S."/>
            <person name="Liang Y."/>
            <person name="Jiao R.H."/>
            <person name="Tan R.X."/>
            <person name="Ge H.M."/>
        </authorList>
    </citation>
    <scope>NUCLEOTIDE SEQUENCE</scope>
    <source>
        <strain evidence="3">NA02069</strain>
    </source>
</reference>
<name>A0A346RNZ6_STRCX</name>
<feature type="transmembrane region" description="Helical" evidence="2">
    <location>
        <begin position="301"/>
        <end position="319"/>
    </location>
</feature>
<feature type="region of interest" description="Disordered" evidence="1">
    <location>
        <begin position="1"/>
        <end position="21"/>
    </location>
</feature>
<dbReference type="AlphaFoldDB" id="A0A346RNZ6"/>
<feature type="transmembrane region" description="Helical" evidence="2">
    <location>
        <begin position="215"/>
        <end position="235"/>
    </location>
</feature>
<proteinExistence type="predicted"/>
<evidence type="ECO:0000256" key="1">
    <source>
        <dbReference type="SAM" id="MobiDB-lite"/>
    </source>
</evidence>
<feature type="transmembrane region" description="Helical" evidence="2">
    <location>
        <begin position="32"/>
        <end position="50"/>
    </location>
</feature>
<accession>A0A346RNZ6</accession>
<feature type="transmembrane region" description="Helical" evidence="2">
    <location>
        <begin position="417"/>
        <end position="438"/>
    </location>
</feature>
<feature type="transmembrane region" description="Helical" evidence="2">
    <location>
        <begin position="348"/>
        <end position="368"/>
    </location>
</feature>
<feature type="transmembrane region" description="Helical" evidence="2">
    <location>
        <begin position="100"/>
        <end position="122"/>
    </location>
</feature>
<feature type="transmembrane region" description="Helical" evidence="2">
    <location>
        <begin position="134"/>
        <end position="155"/>
    </location>
</feature>